<feature type="domain" description="LysM" evidence="7">
    <location>
        <begin position="300"/>
        <end position="347"/>
    </location>
</feature>
<dbReference type="NCBIfam" id="NF041659">
    <property type="entry name" value="Papain_Inhib"/>
    <property type="match status" value="1"/>
</dbReference>
<dbReference type="InParanoid" id="D3B3G0"/>
<evidence type="ECO:0000256" key="3">
    <source>
        <dbReference type="ARBA" id="ARBA00023157"/>
    </source>
</evidence>
<accession>D3B3G0</accession>
<keyword evidence="3" id="KW-1015">Disulfide bond</keyword>
<comment type="similarity">
    <text evidence="1">Belongs to the expansin family. Expansin A subfamily.</text>
</comment>
<feature type="compositionally biased region" description="Low complexity" evidence="4">
    <location>
        <begin position="284"/>
        <end position="300"/>
    </location>
</feature>
<dbReference type="CDD" id="cd00118">
    <property type="entry name" value="LysM"/>
    <property type="match status" value="4"/>
</dbReference>
<feature type="domain" description="LysM" evidence="7">
    <location>
        <begin position="229"/>
        <end position="276"/>
    </location>
</feature>
<evidence type="ECO:0000259" key="6">
    <source>
        <dbReference type="PROSITE" id="PS50287"/>
    </source>
</evidence>
<feature type="domain" description="LysM" evidence="7">
    <location>
        <begin position="155"/>
        <end position="202"/>
    </location>
</feature>
<reference evidence="8 9" key="1">
    <citation type="journal article" date="2011" name="Genome Res.">
        <title>Phylogeny-wide analysis of social amoeba genomes highlights ancient origins for complex intercellular communication.</title>
        <authorList>
            <person name="Heidel A.J."/>
            <person name="Lawal H.M."/>
            <person name="Felder M."/>
            <person name="Schilde C."/>
            <person name="Helps N.R."/>
            <person name="Tunggal B."/>
            <person name="Rivero F."/>
            <person name="John U."/>
            <person name="Schleicher M."/>
            <person name="Eichinger L."/>
            <person name="Platzer M."/>
            <person name="Noegel A.A."/>
            <person name="Schaap P."/>
            <person name="Gloeckner G."/>
        </authorList>
    </citation>
    <scope>NUCLEOTIDE SEQUENCE [LARGE SCALE GENOMIC DNA]</scope>
    <source>
        <strain evidence="9">ATCC 26659 / Pp 5 / PN500</strain>
    </source>
</reference>
<dbReference type="Pfam" id="PF03330">
    <property type="entry name" value="DPBB_1"/>
    <property type="match status" value="1"/>
</dbReference>
<feature type="region of interest" description="Disordered" evidence="4">
    <location>
        <begin position="348"/>
        <end position="372"/>
    </location>
</feature>
<dbReference type="PROSITE" id="PS51782">
    <property type="entry name" value="LYSM"/>
    <property type="match status" value="5"/>
</dbReference>
<dbReference type="Gene3D" id="3.10.350.10">
    <property type="entry name" value="LysM domain"/>
    <property type="match status" value="6"/>
</dbReference>
<dbReference type="InterPro" id="IPR048197">
    <property type="entry name" value="Papain_inhib"/>
</dbReference>
<evidence type="ECO:0000256" key="4">
    <source>
        <dbReference type="SAM" id="MobiDB-lite"/>
    </source>
</evidence>
<comment type="caution">
    <text evidence="8">The sequence shown here is derived from an EMBL/GenBank/DDBJ whole genome shotgun (WGS) entry which is preliminary data.</text>
</comment>
<dbReference type="SMART" id="SM00257">
    <property type="entry name" value="LysM"/>
    <property type="match status" value="5"/>
</dbReference>
<dbReference type="InterPro" id="IPR001190">
    <property type="entry name" value="SRCR"/>
</dbReference>
<evidence type="ECO:0000256" key="1">
    <source>
        <dbReference type="ARBA" id="ARBA00005392"/>
    </source>
</evidence>
<feature type="region of interest" description="Disordered" evidence="4">
    <location>
        <begin position="203"/>
        <end position="229"/>
    </location>
</feature>
<dbReference type="InterPro" id="IPR036779">
    <property type="entry name" value="LysM_dom_sf"/>
</dbReference>
<feature type="compositionally biased region" description="Low complexity" evidence="4">
    <location>
        <begin position="427"/>
        <end position="439"/>
    </location>
</feature>
<dbReference type="Pfam" id="PF01476">
    <property type="entry name" value="LysM"/>
    <property type="match status" value="6"/>
</dbReference>
<dbReference type="GO" id="GO:0004867">
    <property type="term" value="F:serine-type endopeptidase inhibitor activity"/>
    <property type="evidence" value="ECO:0007669"/>
    <property type="project" value="InterPro"/>
</dbReference>
<feature type="region of interest" description="Disordered" evidence="4">
    <location>
        <begin position="276"/>
        <end position="300"/>
    </location>
</feature>
<dbReference type="GO" id="GO:0004869">
    <property type="term" value="F:cysteine-type endopeptidase inhibitor activity"/>
    <property type="evidence" value="ECO:0007669"/>
    <property type="project" value="InterPro"/>
</dbReference>
<dbReference type="PROSITE" id="PS50287">
    <property type="entry name" value="SRCR_2"/>
    <property type="match status" value="2"/>
</dbReference>
<organism evidence="8 9">
    <name type="scientific">Heterostelium pallidum (strain ATCC 26659 / Pp 5 / PN500)</name>
    <name type="common">Cellular slime mold</name>
    <name type="synonym">Polysphondylium pallidum</name>
    <dbReference type="NCBI Taxonomy" id="670386"/>
    <lineage>
        <taxon>Eukaryota</taxon>
        <taxon>Amoebozoa</taxon>
        <taxon>Evosea</taxon>
        <taxon>Eumycetozoa</taxon>
        <taxon>Dictyostelia</taxon>
        <taxon>Acytosteliales</taxon>
        <taxon>Acytosteliaceae</taxon>
        <taxon>Heterostelium</taxon>
    </lineage>
</organism>
<evidence type="ECO:0000259" key="7">
    <source>
        <dbReference type="PROSITE" id="PS51782"/>
    </source>
</evidence>
<dbReference type="STRING" id="670386.D3B3G0"/>
<dbReference type="Gene3D" id="2.40.40.10">
    <property type="entry name" value="RlpA-like domain"/>
    <property type="match status" value="1"/>
</dbReference>
<evidence type="ECO:0000256" key="2">
    <source>
        <dbReference type="ARBA" id="ARBA00022729"/>
    </source>
</evidence>
<feature type="domain" description="LysM" evidence="7">
    <location>
        <begin position="372"/>
        <end position="419"/>
    </location>
</feature>
<gene>
    <name evidence="8" type="ORF">PPL_02928</name>
</gene>
<feature type="domain" description="SRCR" evidence="6">
    <location>
        <begin position="433"/>
        <end position="567"/>
    </location>
</feature>
<dbReference type="SUPFAM" id="SSF50685">
    <property type="entry name" value="Barwin-like endoglucanases"/>
    <property type="match status" value="1"/>
</dbReference>
<keyword evidence="2 5" id="KW-0732">Signal</keyword>
<dbReference type="CDD" id="cd22273">
    <property type="entry name" value="DPBB_SPI-like"/>
    <property type="match status" value="1"/>
</dbReference>
<name>D3B3G0_HETP5</name>
<dbReference type="PANTHER" id="PTHR31836">
    <property type="match status" value="1"/>
</dbReference>
<dbReference type="Proteomes" id="UP000001396">
    <property type="component" value="Unassembled WGS sequence"/>
</dbReference>
<dbReference type="GO" id="GO:0016020">
    <property type="term" value="C:membrane"/>
    <property type="evidence" value="ECO:0007669"/>
    <property type="project" value="InterPro"/>
</dbReference>
<proteinExistence type="inferred from homology"/>
<evidence type="ECO:0000313" key="9">
    <source>
        <dbReference type="Proteomes" id="UP000001396"/>
    </source>
</evidence>
<dbReference type="InterPro" id="IPR036908">
    <property type="entry name" value="RlpA-like_sf"/>
</dbReference>
<feature type="domain" description="SRCR" evidence="6">
    <location>
        <begin position="215"/>
        <end position="348"/>
    </location>
</feature>
<feature type="signal peptide" evidence="5">
    <location>
        <begin position="1"/>
        <end position="18"/>
    </location>
</feature>
<dbReference type="AlphaFoldDB" id="D3B3G0"/>
<protein>
    <submittedName>
        <fullName evidence="8">Uncharacterized protein</fullName>
    </submittedName>
</protein>
<feature type="compositionally biased region" description="Low complexity" evidence="4">
    <location>
        <begin position="129"/>
        <end position="147"/>
    </location>
</feature>
<sequence>MFKIFLFLILSISSLSQAVPFGQVFNGIASFYNNPGLGSCGSQIDAGTEMLVAAPAAHWTSGNPNSDPLCTENVYIKVTYNGNVITVPVKDKCPSCPPNKIDLSKPAFAQLANLDVGIIQITWEYVRGSGPSSSTPSSSGSPPIGSGSSSGGNGQTVTVVGGDTCYAIWTTKCGHNWDQSAFSQANPSVNCASLQIGQQISCGGSGDSGSSSSGTTVVGGTSSSSGSGQTITVVGGDTCYAIWTTKCGHSWDQSAFSQSNPGVNCASLQIGQQVSCGGSGGGSPSPNSIGGTSSSSGSGQTVTVVGGDTCYAIWTTKCGHSWDQSAFSQANPGVNCASLQIGQQVKCGGGGSGGSPSSNSIGGTSSSSGSGQTVTVVGGDTCYAIWTTKCGHNWDQSAFSQANPSLNCASLQIGQQVSCGGSGGSGVPSSSSSNSIGGTSSSGGSGQTVTVVGGDTCYAIWTTKCGHNWDQSAFSQANPSLNCASLQIGQRVSCGGSGGSGVANQGGAGSPWSNSGMSSSSSSSSSGCSKNFSAVPGDTCYGIWTTKCSNPWIESAFFSKNAGINCAALQVGQQVCC</sequence>
<feature type="compositionally biased region" description="Low complexity" evidence="4">
    <location>
        <begin position="355"/>
        <end position="372"/>
    </location>
</feature>
<evidence type="ECO:0000313" key="8">
    <source>
        <dbReference type="EMBL" id="EFA83858.1"/>
    </source>
</evidence>
<dbReference type="PANTHER" id="PTHR31836:SF28">
    <property type="entry name" value="SRCR DOMAIN-CONTAINING PROTEIN-RELATED"/>
    <property type="match status" value="1"/>
</dbReference>
<dbReference type="RefSeq" id="XP_020435975.1">
    <property type="nucleotide sequence ID" value="XM_020573903.1"/>
</dbReference>
<dbReference type="GeneID" id="31358451"/>
<feature type="region of interest" description="Disordered" evidence="4">
    <location>
        <begin position="422"/>
        <end position="446"/>
    </location>
</feature>
<dbReference type="InterPro" id="IPR051477">
    <property type="entry name" value="Expansin_CellWall"/>
</dbReference>
<dbReference type="InterPro" id="IPR009009">
    <property type="entry name" value="RlpA-like_DPBB"/>
</dbReference>
<evidence type="ECO:0000256" key="5">
    <source>
        <dbReference type="SAM" id="SignalP"/>
    </source>
</evidence>
<feature type="chain" id="PRO_5003040837" evidence="5">
    <location>
        <begin position="19"/>
        <end position="577"/>
    </location>
</feature>
<feature type="domain" description="LysM" evidence="7">
    <location>
        <begin position="447"/>
        <end position="494"/>
    </location>
</feature>
<dbReference type="EMBL" id="ADBJ01000010">
    <property type="protein sequence ID" value="EFA83858.1"/>
    <property type="molecule type" value="Genomic_DNA"/>
</dbReference>
<keyword evidence="9" id="KW-1185">Reference proteome</keyword>
<feature type="region of interest" description="Disordered" evidence="4">
    <location>
        <begin position="129"/>
        <end position="153"/>
    </location>
</feature>
<dbReference type="InterPro" id="IPR018392">
    <property type="entry name" value="LysM"/>
</dbReference>